<reference evidence="3" key="1">
    <citation type="journal article" date="2019" name="Int. J. Syst. Evol. Microbiol.">
        <title>The Global Catalogue of Microorganisms (GCM) 10K type strain sequencing project: providing services to taxonomists for standard genome sequencing and annotation.</title>
        <authorList>
            <consortium name="The Broad Institute Genomics Platform"/>
            <consortium name="The Broad Institute Genome Sequencing Center for Infectious Disease"/>
            <person name="Wu L."/>
            <person name="Ma J."/>
        </authorList>
    </citation>
    <scope>NUCLEOTIDE SEQUENCE [LARGE SCALE GENOMIC DNA]</scope>
    <source>
        <strain evidence="3">JCM 17705</strain>
    </source>
</reference>
<accession>A0ABP8GYH5</accession>
<dbReference type="SUPFAM" id="SSF53756">
    <property type="entry name" value="UDP-Glycosyltransferase/glycogen phosphorylase"/>
    <property type="match status" value="1"/>
</dbReference>
<sequence>MKILHIYDHSYYEKNGLFYSSGVFGKRAWEPYFQVFDNLTILANLADSNNISVESLDISSRSGVGFSFVENKRLFKNYVKSFFTSDKKLINCIREHDGVIIRLPSELGLFAIKEAIKLKKPFAVEVVGCAWDSYWYHGSVKGKLMAYITFYRMKKALKAAPFAIYVTEYYLQKLYPTNGYSGFASNVVLPDRFDPNVLESHIQFLEKSKNKLRIGLIGTLNVEYKGHLEAILALKEIQNLVPDFELVFVGKGDSTWLEKKIAENGMTEKVIVLGKLSSGNAVFEFLDSLDLYLHPSKHEGLPRAVIEAMSRACPVLASSVAGTPELLAKDHLHTPGDYLTLSKQIHYVINNRELLKKMAKDNFEKSKIYSFSNIKQHKFEFWNKFKTTLFK</sequence>
<dbReference type="Gene3D" id="3.40.50.2000">
    <property type="entry name" value="Glycogen Phosphorylase B"/>
    <property type="match status" value="2"/>
</dbReference>
<dbReference type="Proteomes" id="UP001500582">
    <property type="component" value="Unassembled WGS sequence"/>
</dbReference>
<dbReference type="Pfam" id="PF00534">
    <property type="entry name" value="Glycos_transf_1"/>
    <property type="match status" value="1"/>
</dbReference>
<feature type="domain" description="Glycosyl transferase family 1" evidence="1">
    <location>
        <begin position="203"/>
        <end position="361"/>
    </location>
</feature>
<keyword evidence="3" id="KW-1185">Reference proteome</keyword>
<evidence type="ECO:0000259" key="1">
    <source>
        <dbReference type="Pfam" id="PF00534"/>
    </source>
</evidence>
<dbReference type="CDD" id="cd03801">
    <property type="entry name" value="GT4_PimA-like"/>
    <property type="match status" value="1"/>
</dbReference>
<dbReference type="EMBL" id="BAABFT010000011">
    <property type="protein sequence ID" value="GAA4331425.1"/>
    <property type="molecule type" value="Genomic_DNA"/>
</dbReference>
<proteinExistence type="predicted"/>
<protein>
    <recommendedName>
        <fullName evidence="1">Glycosyl transferase family 1 domain-containing protein</fullName>
    </recommendedName>
</protein>
<evidence type="ECO:0000313" key="3">
    <source>
        <dbReference type="Proteomes" id="UP001500582"/>
    </source>
</evidence>
<comment type="caution">
    <text evidence="2">The sequence shown here is derived from an EMBL/GenBank/DDBJ whole genome shotgun (WGS) entry which is preliminary data.</text>
</comment>
<evidence type="ECO:0000313" key="2">
    <source>
        <dbReference type="EMBL" id="GAA4331425.1"/>
    </source>
</evidence>
<name>A0ABP8GYH5_9SPHI</name>
<dbReference type="RefSeq" id="WP_345212665.1">
    <property type="nucleotide sequence ID" value="NZ_BAABFT010000011.1"/>
</dbReference>
<dbReference type="PANTHER" id="PTHR12526">
    <property type="entry name" value="GLYCOSYLTRANSFERASE"/>
    <property type="match status" value="1"/>
</dbReference>
<dbReference type="InterPro" id="IPR001296">
    <property type="entry name" value="Glyco_trans_1"/>
</dbReference>
<organism evidence="2 3">
    <name type="scientific">Mucilaginibacter gynuensis</name>
    <dbReference type="NCBI Taxonomy" id="1302236"/>
    <lineage>
        <taxon>Bacteria</taxon>
        <taxon>Pseudomonadati</taxon>
        <taxon>Bacteroidota</taxon>
        <taxon>Sphingobacteriia</taxon>
        <taxon>Sphingobacteriales</taxon>
        <taxon>Sphingobacteriaceae</taxon>
        <taxon>Mucilaginibacter</taxon>
    </lineage>
</organism>
<gene>
    <name evidence="2" type="ORF">GCM10023149_37230</name>
</gene>